<sequence length="248" mass="26550">MSTLYTLRKGKPGAKRIVLIHGNMASTRWWQGVINIMAEEFELLALDLRGYGKSPEGLATVSLVDHAADIAELVKIEEFAPFTLVGHSLGGAVAMQFAALYPDMLEGLVLVDSAPVDGMKDIKYDLVQMMLDNQMILLAALKSTLVKPVSEEVWAGFAEDCLLGAKSVMANTRALDGADFTAAARAFAKPVLVIHGEQDRVVPVAEAEKAVAAYPKGQLAVVAGVGHNPQVEDAATFTQLLGDFVRTL</sequence>
<dbReference type="Proteomes" id="UP000076268">
    <property type="component" value="Unassembled WGS sequence"/>
</dbReference>
<organism evidence="2 3">
    <name type="scientific">Anaerosporomusa subterranea</name>
    <dbReference type="NCBI Taxonomy" id="1794912"/>
    <lineage>
        <taxon>Bacteria</taxon>
        <taxon>Bacillati</taxon>
        <taxon>Bacillota</taxon>
        <taxon>Negativicutes</taxon>
        <taxon>Acetonemataceae</taxon>
        <taxon>Anaerosporomusa</taxon>
    </lineage>
</organism>
<name>A0A154BPF4_ANASB</name>
<dbReference type="RefSeq" id="WP_066243663.1">
    <property type="nucleotide sequence ID" value="NZ_LSGP01000020.1"/>
</dbReference>
<comment type="caution">
    <text evidence="2">The sequence shown here is derived from an EMBL/GenBank/DDBJ whole genome shotgun (WGS) entry which is preliminary data.</text>
</comment>
<dbReference type="EMBL" id="LSGP01000020">
    <property type="protein sequence ID" value="KYZ75822.1"/>
    <property type="molecule type" value="Genomic_DNA"/>
</dbReference>
<dbReference type="PRINTS" id="PR00111">
    <property type="entry name" value="ABHYDROLASE"/>
</dbReference>
<feature type="domain" description="AB hydrolase-1" evidence="1">
    <location>
        <begin position="17"/>
        <end position="237"/>
    </location>
</feature>
<protein>
    <recommendedName>
        <fullName evidence="1">AB hydrolase-1 domain-containing protein</fullName>
    </recommendedName>
</protein>
<dbReference type="AlphaFoldDB" id="A0A154BPF4"/>
<keyword evidence="3" id="KW-1185">Reference proteome</keyword>
<dbReference type="STRING" id="1794912.AXX12_11535"/>
<dbReference type="SUPFAM" id="SSF53474">
    <property type="entry name" value="alpha/beta-Hydrolases"/>
    <property type="match status" value="1"/>
</dbReference>
<reference evidence="2 3" key="1">
    <citation type="submission" date="2016-02" db="EMBL/GenBank/DDBJ databases">
        <title>Anaerosporomusa subterraneum gen. nov., sp. nov., a spore-forming obligate anaerobe isolated from saprolite.</title>
        <authorList>
            <person name="Choi J.K."/>
            <person name="Shah M."/>
            <person name="Yee N."/>
        </authorList>
    </citation>
    <scope>NUCLEOTIDE SEQUENCE [LARGE SCALE GENOMIC DNA]</scope>
    <source>
        <strain evidence="2 3">RU4</strain>
    </source>
</reference>
<dbReference type="InterPro" id="IPR029058">
    <property type="entry name" value="AB_hydrolase_fold"/>
</dbReference>
<dbReference type="Gene3D" id="3.40.50.1820">
    <property type="entry name" value="alpha/beta hydrolase"/>
    <property type="match status" value="1"/>
</dbReference>
<evidence type="ECO:0000313" key="3">
    <source>
        <dbReference type="Proteomes" id="UP000076268"/>
    </source>
</evidence>
<dbReference type="OrthoDB" id="9773293at2"/>
<dbReference type="Pfam" id="PF12697">
    <property type="entry name" value="Abhydrolase_6"/>
    <property type="match status" value="1"/>
</dbReference>
<evidence type="ECO:0000313" key="2">
    <source>
        <dbReference type="EMBL" id="KYZ75822.1"/>
    </source>
</evidence>
<gene>
    <name evidence="2" type="ORF">AXX12_11535</name>
</gene>
<accession>A0A154BPF4</accession>
<dbReference type="PANTHER" id="PTHR43689">
    <property type="entry name" value="HYDROLASE"/>
    <property type="match status" value="1"/>
</dbReference>
<dbReference type="PANTHER" id="PTHR43689:SF8">
    <property type="entry name" value="ALPHA_BETA-HYDROLASES SUPERFAMILY PROTEIN"/>
    <property type="match status" value="1"/>
</dbReference>
<proteinExistence type="predicted"/>
<dbReference type="InterPro" id="IPR000073">
    <property type="entry name" value="AB_hydrolase_1"/>
</dbReference>
<evidence type="ECO:0000259" key="1">
    <source>
        <dbReference type="Pfam" id="PF12697"/>
    </source>
</evidence>